<dbReference type="EMBL" id="MUNK01000116">
    <property type="protein sequence ID" value="OTA31339.1"/>
    <property type="molecule type" value="Genomic_DNA"/>
</dbReference>
<gene>
    <name evidence="1" type="ORF">BTJ68_08364</name>
</gene>
<reference evidence="1 2" key="1">
    <citation type="submission" date="2017-01" db="EMBL/GenBank/DDBJ databases">
        <title>The recent genome duplication of the halophilic yeast Hortaea werneckii: insights from long-read sequencing.</title>
        <authorList>
            <person name="Sinha S."/>
            <person name="Flibotte S."/>
            <person name="Neira M."/>
            <person name="Lenassi M."/>
            <person name="Gostincar C."/>
            <person name="Stajich J.E."/>
            <person name="Nislow C.E."/>
        </authorList>
    </citation>
    <scope>NUCLEOTIDE SEQUENCE [LARGE SCALE GENOMIC DNA]</scope>
    <source>
        <strain evidence="1 2">EXF-2000</strain>
    </source>
</reference>
<proteinExistence type="predicted"/>
<dbReference type="InParanoid" id="A0A1Z5T5P6"/>
<accession>A0A1Z5T5P6</accession>
<sequence length="142" mass="17457">MKSARPCYLSLGRLPRHRHRHPNVDVIPRRLYRQLHLGWHYSHSIDQFTICYNSSNLISGYQHLRFYDPNAGHRHLYQRHSRRKCRDWNTSNKLTYWLDLYNRRWIPYKLCHGFTYIDELGLQQHSAVVFVRRSVERRPVYH</sequence>
<keyword evidence="2" id="KW-1185">Reference proteome</keyword>
<organism evidence="1 2">
    <name type="scientific">Hortaea werneckii EXF-2000</name>
    <dbReference type="NCBI Taxonomy" id="1157616"/>
    <lineage>
        <taxon>Eukaryota</taxon>
        <taxon>Fungi</taxon>
        <taxon>Dikarya</taxon>
        <taxon>Ascomycota</taxon>
        <taxon>Pezizomycotina</taxon>
        <taxon>Dothideomycetes</taxon>
        <taxon>Dothideomycetidae</taxon>
        <taxon>Mycosphaerellales</taxon>
        <taxon>Teratosphaeriaceae</taxon>
        <taxon>Hortaea</taxon>
    </lineage>
</organism>
<name>A0A1Z5T5P6_HORWE</name>
<comment type="caution">
    <text evidence="1">The sequence shown here is derived from an EMBL/GenBank/DDBJ whole genome shotgun (WGS) entry which is preliminary data.</text>
</comment>
<dbReference type="VEuPathDB" id="FungiDB:BTJ68_08364"/>
<dbReference type="Proteomes" id="UP000194280">
    <property type="component" value="Unassembled WGS sequence"/>
</dbReference>
<evidence type="ECO:0000313" key="1">
    <source>
        <dbReference type="EMBL" id="OTA31339.1"/>
    </source>
</evidence>
<dbReference type="AlphaFoldDB" id="A0A1Z5T5P6"/>
<protein>
    <submittedName>
        <fullName evidence="1">Uncharacterized protein</fullName>
    </submittedName>
</protein>
<evidence type="ECO:0000313" key="2">
    <source>
        <dbReference type="Proteomes" id="UP000194280"/>
    </source>
</evidence>